<protein>
    <submittedName>
        <fullName evidence="3">Amidohydrolase</fullName>
    </submittedName>
</protein>
<sequence>MEKEFLDEVLKMPEEVRVALIHAAIKWKNKEHNLRRLLALNEEAAAGGARIIINPELATTGYTFESRRDISPFVETVPGPTTELFGALARRYGVYICLGLPEVDLKSGIYYNTAVLIGPDGRVMGQHRKLAPAFKENLWAARGNLPVLVAETCFGRVGVLICADTYWYKAARMAALKGARVLLIPANWPPHHYPPEVFWRARALENGVYVLACNRTGQDKSMNCNASQSFIIGPDGSVLKEVQSANDTILYGTLPLKNGRFFTPGAGVLLGDRRPEFYAGITLDTFSQFEPEALLGLSAGKEFAVATVQFAPQAGEPVRNIRRILSFLDQAADLAARRGMKLDLVVFPELAVTGAISQPAQAEELAEPVPGPVTGAVIRRAEKLDLYVVMGVLEREDSQLFNTAVLIGPAGLLGKYRKIHLSPSDREWARPGQEDFCFFDLPFGRVGILLGHDLFFPESLESLAKQGVDVLCVPALWNDEKSQFIWEARIAEQMHLVVANQWGSSGSFCALGGSLIYSYSRYSERRVRLVSPVNEDRINIMLLNPQETRQKKFLEKVDYDLLLTHYKLF</sequence>
<dbReference type="RefSeq" id="WP_307402641.1">
    <property type="nucleotide sequence ID" value="NZ_JAUSUX010000015.1"/>
</dbReference>
<evidence type="ECO:0000259" key="2">
    <source>
        <dbReference type="PROSITE" id="PS50263"/>
    </source>
</evidence>
<dbReference type="Pfam" id="PF00795">
    <property type="entry name" value="CN_hydrolase"/>
    <property type="match status" value="2"/>
</dbReference>
<dbReference type="InterPro" id="IPR036526">
    <property type="entry name" value="C-N_Hydrolase_sf"/>
</dbReference>
<reference evidence="3 4" key="1">
    <citation type="submission" date="2023-07" db="EMBL/GenBank/DDBJ databases">
        <title>Genomic Encyclopedia of Type Strains, Phase IV (KMG-IV): sequencing the most valuable type-strain genomes for metagenomic binning, comparative biology and taxonomic classification.</title>
        <authorList>
            <person name="Goeker M."/>
        </authorList>
    </citation>
    <scope>NUCLEOTIDE SEQUENCE [LARGE SCALE GENOMIC DNA]</scope>
    <source>
        <strain evidence="3 4">DSM 12396</strain>
    </source>
</reference>
<dbReference type="Proteomes" id="UP001225644">
    <property type="component" value="Unassembled WGS sequence"/>
</dbReference>
<evidence type="ECO:0000313" key="3">
    <source>
        <dbReference type="EMBL" id="MDQ0286907.1"/>
    </source>
</evidence>
<evidence type="ECO:0000313" key="4">
    <source>
        <dbReference type="Proteomes" id="UP001225644"/>
    </source>
</evidence>
<name>A0ABU0B2F7_9FIRM</name>
<evidence type="ECO:0000256" key="1">
    <source>
        <dbReference type="ARBA" id="ARBA00022801"/>
    </source>
</evidence>
<accession>A0ABU0B2F7</accession>
<dbReference type="EMBL" id="JAUSUX010000015">
    <property type="protein sequence ID" value="MDQ0286907.1"/>
    <property type="molecule type" value="Genomic_DNA"/>
</dbReference>
<dbReference type="InterPro" id="IPR050345">
    <property type="entry name" value="Aliph_Amidase/BUP"/>
</dbReference>
<dbReference type="Gene3D" id="3.60.110.10">
    <property type="entry name" value="Carbon-nitrogen hydrolase"/>
    <property type="match status" value="2"/>
</dbReference>
<keyword evidence="1" id="KW-0378">Hydrolase</keyword>
<proteinExistence type="predicted"/>
<organism evidence="3 4">
    <name type="scientific">Desulfofundulus luciae</name>
    <dbReference type="NCBI Taxonomy" id="74702"/>
    <lineage>
        <taxon>Bacteria</taxon>
        <taxon>Bacillati</taxon>
        <taxon>Bacillota</taxon>
        <taxon>Clostridia</taxon>
        <taxon>Eubacteriales</taxon>
        <taxon>Peptococcaceae</taxon>
        <taxon>Desulfofundulus</taxon>
    </lineage>
</organism>
<keyword evidence="4" id="KW-1185">Reference proteome</keyword>
<dbReference type="CDD" id="cd07197">
    <property type="entry name" value="nitrilase"/>
    <property type="match status" value="2"/>
</dbReference>
<feature type="domain" description="CN hydrolase" evidence="2">
    <location>
        <begin position="16"/>
        <end position="256"/>
    </location>
</feature>
<dbReference type="PROSITE" id="PS50263">
    <property type="entry name" value="CN_HYDROLASE"/>
    <property type="match status" value="2"/>
</dbReference>
<feature type="domain" description="CN hydrolase" evidence="2">
    <location>
        <begin position="303"/>
        <end position="561"/>
    </location>
</feature>
<gene>
    <name evidence="3" type="ORF">J2Z49_002024</name>
</gene>
<dbReference type="SUPFAM" id="SSF56317">
    <property type="entry name" value="Carbon-nitrogen hydrolase"/>
    <property type="match status" value="2"/>
</dbReference>
<dbReference type="PANTHER" id="PTHR43674">
    <property type="entry name" value="NITRILASE C965.09-RELATED"/>
    <property type="match status" value="1"/>
</dbReference>
<dbReference type="PANTHER" id="PTHR43674:SF2">
    <property type="entry name" value="BETA-UREIDOPROPIONASE"/>
    <property type="match status" value="1"/>
</dbReference>
<dbReference type="InterPro" id="IPR003010">
    <property type="entry name" value="C-N_Hydrolase"/>
</dbReference>
<comment type="caution">
    <text evidence="3">The sequence shown here is derived from an EMBL/GenBank/DDBJ whole genome shotgun (WGS) entry which is preliminary data.</text>
</comment>